<comment type="caution">
    <text evidence="1">The sequence shown here is derived from an EMBL/GenBank/DDBJ whole genome shotgun (WGS) entry which is preliminary data.</text>
</comment>
<proteinExistence type="predicted"/>
<evidence type="ECO:0000313" key="2">
    <source>
        <dbReference type="Proteomes" id="UP001062846"/>
    </source>
</evidence>
<dbReference type="Proteomes" id="UP001062846">
    <property type="component" value="Chromosome 12"/>
</dbReference>
<dbReference type="EMBL" id="CM046399">
    <property type="protein sequence ID" value="KAI8526951.1"/>
    <property type="molecule type" value="Genomic_DNA"/>
</dbReference>
<reference evidence="1" key="1">
    <citation type="submission" date="2022-02" db="EMBL/GenBank/DDBJ databases">
        <title>Plant Genome Project.</title>
        <authorList>
            <person name="Zhang R.-G."/>
        </authorList>
    </citation>
    <scope>NUCLEOTIDE SEQUENCE</scope>
    <source>
        <strain evidence="1">AT1</strain>
    </source>
</reference>
<name>A0ACC0LEI9_RHOML</name>
<organism evidence="1 2">
    <name type="scientific">Rhododendron molle</name>
    <name type="common">Chinese azalea</name>
    <name type="synonym">Azalea mollis</name>
    <dbReference type="NCBI Taxonomy" id="49168"/>
    <lineage>
        <taxon>Eukaryota</taxon>
        <taxon>Viridiplantae</taxon>
        <taxon>Streptophyta</taxon>
        <taxon>Embryophyta</taxon>
        <taxon>Tracheophyta</taxon>
        <taxon>Spermatophyta</taxon>
        <taxon>Magnoliopsida</taxon>
        <taxon>eudicotyledons</taxon>
        <taxon>Gunneridae</taxon>
        <taxon>Pentapetalae</taxon>
        <taxon>asterids</taxon>
        <taxon>Ericales</taxon>
        <taxon>Ericaceae</taxon>
        <taxon>Ericoideae</taxon>
        <taxon>Rhodoreae</taxon>
        <taxon>Rhododendron</taxon>
    </lineage>
</organism>
<keyword evidence="2" id="KW-1185">Reference proteome</keyword>
<accession>A0ACC0LEI9</accession>
<evidence type="ECO:0000313" key="1">
    <source>
        <dbReference type="EMBL" id="KAI8526951.1"/>
    </source>
</evidence>
<gene>
    <name evidence="1" type="ORF">RHMOL_Rhmol12G0038700</name>
</gene>
<protein>
    <submittedName>
        <fullName evidence="1">Uncharacterized protein</fullName>
    </submittedName>
</protein>
<sequence>MPSTTMAVPSSSTVAKPVLEHHRPPRVPGLQGRIPSASPPLSPSHPLRPTKIDPVGAQSEEQKTMRDDEIKEEESTEFSREKISLPPSDASLETLMMADGRLVLCPSPKIAIEVLCLELLPSYGCRRERERERERERVTERGEKRERSWVRFLCSTIL</sequence>